<comment type="caution">
    <text evidence="12">The sequence shown here is derived from an EMBL/GenBank/DDBJ whole genome shotgun (WGS) entry which is preliminary data.</text>
</comment>
<evidence type="ECO:0000256" key="3">
    <source>
        <dbReference type="ARBA" id="ARBA00007542"/>
    </source>
</evidence>
<dbReference type="InterPro" id="IPR036709">
    <property type="entry name" value="Autotransporte_beta_dom_sf"/>
</dbReference>
<keyword evidence="5" id="KW-0134">Cell wall</keyword>
<dbReference type="InterPro" id="IPR011427">
    <property type="entry name" value="Polymorphic_membr_middle"/>
</dbReference>
<proteinExistence type="inferred from homology"/>
<dbReference type="Pfam" id="PF07548">
    <property type="entry name" value="ChlamPMP_M"/>
    <property type="match status" value="1"/>
</dbReference>
<keyword evidence="10" id="KW-0998">Cell outer membrane</keyword>
<dbReference type="InterPro" id="IPR003368">
    <property type="entry name" value="POMP_repeat"/>
</dbReference>
<dbReference type="SMART" id="SM00869">
    <property type="entry name" value="Autotransporter"/>
    <property type="match status" value="1"/>
</dbReference>
<evidence type="ECO:0000256" key="7">
    <source>
        <dbReference type="ARBA" id="ARBA00022692"/>
    </source>
</evidence>
<evidence type="ECO:0000256" key="10">
    <source>
        <dbReference type="ARBA" id="ARBA00023237"/>
    </source>
</evidence>
<comment type="similarity">
    <text evidence="3">Belongs to the PMP outer membrane protein family.</text>
</comment>
<dbReference type="EMBL" id="APJW01000001">
    <property type="protein sequence ID" value="EQM62929.1"/>
    <property type="molecule type" value="Genomic_DNA"/>
</dbReference>
<evidence type="ECO:0000256" key="8">
    <source>
        <dbReference type="ARBA" id="ARBA00022729"/>
    </source>
</evidence>
<feature type="domain" description="Autotransporter" evidence="11">
    <location>
        <begin position="555"/>
        <end position="857"/>
    </location>
</feature>
<evidence type="ECO:0000256" key="4">
    <source>
        <dbReference type="ARBA" id="ARBA00022452"/>
    </source>
</evidence>
<name>A0ABP2XFH9_9CHLA</name>
<dbReference type="PROSITE" id="PS51208">
    <property type="entry name" value="AUTOTRANSPORTER"/>
    <property type="match status" value="1"/>
</dbReference>
<comment type="subcellular location">
    <subcellularLocation>
        <location evidence="2">Cell outer membrane</location>
        <topology evidence="2">Peripheral membrane protein</topology>
        <orientation evidence="2">Extracellular side</orientation>
    </subcellularLocation>
    <subcellularLocation>
        <location evidence="1">Secreted</location>
        <location evidence="1">Cell wall</location>
    </subcellularLocation>
</comment>
<evidence type="ECO:0000256" key="5">
    <source>
        <dbReference type="ARBA" id="ARBA00022512"/>
    </source>
</evidence>
<dbReference type="RefSeq" id="WP_020371005.1">
    <property type="nucleotide sequence ID" value="NZ_APJW01000001.1"/>
</dbReference>
<evidence type="ECO:0000313" key="12">
    <source>
        <dbReference type="EMBL" id="EQM62929.1"/>
    </source>
</evidence>
<evidence type="ECO:0000256" key="1">
    <source>
        <dbReference type="ARBA" id="ARBA00004191"/>
    </source>
</evidence>
<evidence type="ECO:0000313" key="13">
    <source>
        <dbReference type="Proteomes" id="UP000016064"/>
    </source>
</evidence>
<protein>
    <submittedName>
        <fullName evidence="12">Autotransporter beta-domain protein</fullName>
    </submittedName>
</protein>
<keyword evidence="9" id="KW-0472">Membrane</keyword>
<dbReference type="NCBIfam" id="TIGR01376">
    <property type="entry name" value="POMP_repeat"/>
    <property type="match status" value="1"/>
</dbReference>
<evidence type="ECO:0000259" key="11">
    <source>
        <dbReference type="PROSITE" id="PS51208"/>
    </source>
</evidence>
<sequence length="857" mass="95827">MKQNFSLGIFCSLVLLPLYPAHGDVRNTLSSTNNFDGSSGGTLEIKESQGTSSNDHVFYSLSSDVEIKNVTKTNPANRSLFEHTQGYLSFLGNGHSMILSDNTLTNQGSFVKNTESNSVCSFLGFHELLITNTPEAPLGKGAIFSNSRLVFRNNKKIAFDGCSSLQEGGAIHCVRPGINDNIPSVFLQNNGSTIFQNNESNTAGGAIYTDNLAIEASGPVHFIHNTVAPQNDRDLPKGGAIYILPKGTLSLHAKEGSIIFEGNKVIRNNRVVPSSIHLGSEASIEYLIANKGHSIEFYDPIFHDGSSNKELYINKDSQEKIYQGTVLFSSGCRQDGCSPSQAFYLSRILQNVSLAGGTLHIKGDTIVTTKRFSQLPESKIILEQQAKLRADGHILISNLHLPLTTQQLISTDPPSISTIFRDNYLRLYGPIFINIEDENFYDTKLLEKDLKIPLLTLESQELSKIQVEDDDIIIRQDPYGYQGTWTLDWEDRESYMQTPRIKINAVKNAFLSWKPREFRPYFIDAQGNSLVSNSLWSSFTDVRKIHELMDTVSDGSIHNQGIWGAELSHILHKEARPSKTDFLYTSHGYAFGISNRLPGQTVTNLGIIHMSGHTQDTTAAKNWTHTLAGSLYLQHTCAFYPFVKWSLGNLFFSPNVGRVVSKNVPLILTAQATYSNTRNVLSVSRPSTKITEAYWNTHCVNMEGGVSLSFDIQEEHDIFHNVLPFFNIQGIYGYQRKFTEEGVRPHRLSSSQLMNLALPLGMRIEGHSKRLSLFYVGSVSYIFDAYRKNPVSNVLCEYSPFYFWKIYSMELPRQGLHCQVSAHYTYRDTVALFAKGSAELRRFVTCYSANGGMQVLF</sequence>
<dbReference type="Proteomes" id="UP000016064">
    <property type="component" value="Unassembled WGS sequence"/>
</dbReference>
<evidence type="ECO:0000256" key="2">
    <source>
        <dbReference type="ARBA" id="ARBA00004416"/>
    </source>
</evidence>
<organism evidence="12 13">
    <name type="scientific">Chlamydia ibidis 10-1398/6</name>
    <dbReference type="NCBI Taxonomy" id="1046581"/>
    <lineage>
        <taxon>Bacteria</taxon>
        <taxon>Pseudomonadati</taxon>
        <taxon>Chlamydiota</taxon>
        <taxon>Chlamydiia</taxon>
        <taxon>Chlamydiales</taxon>
        <taxon>Chlamydiaceae</taxon>
        <taxon>Chlamydia/Chlamydophila group</taxon>
        <taxon>Chlamydia</taxon>
    </lineage>
</organism>
<accession>A0ABP2XFH9</accession>
<gene>
    <name evidence="12" type="ORF">H359_0364</name>
</gene>
<keyword evidence="8" id="KW-0732">Signal</keyword>
<keyword evidence="6" id="KW-0964">Secreted</keyword>
<evidence type="ECO:0000256" key="9">
    <source>
        <dbReference type="ARBA" id="ARBA00023136"/>
    </source>
</evidence>
<dbReference type="Pfam" id="PF02415">
    <property type="entry name" value="Chlam_PMP"/>
    <property type="match status" value="1"/>
</dbReference>
<keyword evidence="4" id="KW-1134">Transmembrane beta strand</keyword>
<keyword evidence="7" id="KW-0812">Transmembrane</keyword>
<keyword evidence="13" id="KW-1185">Reference proteome</keyword>
<dbReference type="SUPFAM" id="SSF103515">
    <property type="entry name" value="Autotransporter"/>
    <property type="match status" value="1"/>
</dbReference>
<evidence type="ECO:0000256" key="6">
    <source>
        <dbReference type="ARBA" id="ARBA00022525"/>
    </source>
</evidence>
<dbReference type="InterPro" id="IPR005546">
    <property type="entry name" value="Autotransporte_beta"/>
</dbReference>
<reference evidence="12 13" key="1">
    <citation type="submission" date="2013-07" db="EMBL/GenBank/DDBJ databases">
        <title>Isolation of a new Chlamydia species from the feral Sacred Ibis (Threskiornis aethiopicus): Chlamydia ibidis.</title>
        <authorList>
            <person name="Vorimore F."/>
            <person name="Hsia R.-C."/>
            <person name="Huot-Creasy H."/>
            <person name="Bastian S."/>
            <person name="Deruyter L."/>
            <person name="Passet A."/>
            <person name="Sachse K."/>
            <person name="Bavoil P."/>
            <person name="Myers G."/>
            <person name="Laroucau K."/>
        </authorList>
    </citation>
    <scope>NUCLEOTIDE SEQUENCE [LARGE SCALE GENOMIC DNA]</scope>
    <source>
        <strain evidence="12 13">10-1398/6</strain>
    </source>
</reference>